<name>W8U5S5_PEPAC</name>
<dbReference type="Pfam" id="PF02583">
    <property type="entry name" value="Trns_repr_metal"/>
    <property type="match status" value="1"/>
</dbReference>
<accession>W8U5S5</accession>
<sequence>MIEVEDKSKCDKEAVIKRLRRIEGQVKGIQRMVNDGKYCVDILIQVAAVRSAIDKVGGIILENHVKTCVKDTIEKSSDTAAKDKVIDELMYTMLKFMK</sequence>
<reference evidence="1 2" key="1">
    <citation type="journal article" date="2014" name="Genome Announc.">
        <title>Complete Genome Sequence of Amino Acid-Utilizing Eubacterium acidaminophilum al-2 (DSM 3953).</title>
        <authorList>
            <person name="Poehlein A."/>
            <person name="Andreesen J.R."/>
            <person name="Daniel R."/>
        </authorList>
    </citation>
    <scope>NUCLEOTIDE SEQUENCE [LARGE SCALE GENOMIC DNA]</scope>
    <source>
        <strain evidence="1 2">DSM 3953</strain>
    </source>
</reference>
<dbReference type="OrthoDB" id="9811244at2"/>
<dbReference type="KEGG" id="eac:EAL2_c09820"/>
<dbReference type="PATRIC" id="fig|1286171.3.peg.932"/>
<dbReference type="STRING" id="1286171.EAL2_c09820"/>
<dbReference type="CDD" id="cd10148">
    <property type="entry name" value="CsoR-like_DUF156"/>
    <property type="match status" value="1"/>
</dbReference>
<dbReference type="PANTHER" id="PTHR33677">
    <property type="entry name" value="TRANSCRIPTIONAL REPRESSOR FRMR-RELATED"/>
    <property type="match status" value="1"/>
</dbReference>
<dbReference type="HOGENOM" id="CLU_130332_2_3_9"/>
<organism evidence="1 2">
    <name type="scientific">Peptoclostridium acidaminophilum DSM 3953</name>
    <dbReference type="NCBI Taxonomy" id="1286171"/>
    <lineage>
        <taxon>Bacteria</taxon>
        <taxon>Bacillati</taxon>
        <taxon>Bacillota</taxon>
        <taxon>Clostridia</taxon>
        <taxon>Peptostreptococcales</taxon>
        <taxon>Peptoclostridiaceae</taxon>
        <taxon>Peptoclostridium</taxon>
    </lineage>
</organism>
<dbReference type="eggNOG" id="COG1937">
    <property type="taxonomic scope" value="Bacteria"/>
</dbReference>
<dbReference type="InterPro" id="IPR038390">
    <property type="entry name" value="Metal_Tscrpt_repr_sf"/>
</dbReference>
<proteinExistence type="predicted"/>
<dbReference type="InterPro" id="IPR003735">
    <property type="entry name" value="Metal_Tscrpt_repr"/>
</dbReference>
<dbReference type="Gene3D" id="1.20.58.1000">
    <property type="entry name" value="Metal-sensitive repressor, helix protomer"/>
    <property type="match status" value="1"/>
</dbReference>
<evidence type="ECO:0000313" key="2">
    <source>
        <dbReference type="Proteomes" id="UP000019591"/>
    </source>
</evidence>
<dbReference type="GO" id="GO:0003677">
    <property type="term" value="F:DNA binding"/>
    <property type="evidence" value="ECO:0007669"/>
    <property type="project" value="InterPro"/>
</dbReference>
<evidence type="ECO:0008006" key="3">
    <source>
        <dbReference type="Google" id="ProtNLM"/>
    </source>
</evidence>
<protein>
    <recommendedName>
        <fullName evidence="3">Copper-sensing transcriptional repressor CsoR</fullName>
    </recommendedName>
</protein>
<dbReference type="GO" id="GO:0046872">
    <property type="term" value="F:metal ion binding"/>
    <property type="evidence" value="ECO:0007669"/>
    <property type="project" value="InterPro"/>
</dbReference>
<dbReference type="Proteomes" id="UP000019591">
    <property type="component" value="Chromosome"/>
</dbReference>
<evidence type="ECO:0000313" key="1">
    <source>
        <dbReference type="EMBL" id="AHM56281.1"/>
    </source>
</evidence>
<dbReference type="RefSeq" id="WP_025435293.1">
    <property type="nucleotide sequence ID" value="NZ_CP007452.1"/>
</dbReference>
<keyword evidence="2" id="KW-1185">Reference proteome</keyword>
<dbReference type="AlphaFoldDB" id="W8U5S5"/>
<dbReference type="GO" id="GO:0045892">
    <property type="term" value="P:negative regulation of DNA-templated transcription"/>
    <property type="evidence" value="ECO:0007669"/>
    <property type="project" value="UniProtKB-ARBA"/>
</dbReference>
<gene>
    <name evidence="1" type="ORF">EAL2_c09820</name>
</gene>
<dbReference type="EMBL" id="CP007452">
    <property type="protein sequence ID" value="AHM56281.1"/>
    <property type="molecule type" value="Genomic_DNA"/>
</dbReference>